<dbReference type="InterPro" id="IPR007488">
    <property type="entry name" value="DUF535"/>
</dbReference>
<reference evidence="1 2" key="1">
    <citation type="submission" date="2019-03" db="EMBL/GenBank/DDBJ databases">
        <title>Ramlibacter sp. 18x22-1, whole genome shotgun sequence.</title>
        <authorList>
            <person name="Zhang X."/>
            <person name="Feng G."/>
            <person name="Zhu H."/>
        </authorList>
    </citation>
    <scope>NUCLEOTIDE SEQUENCE [LARGE SCALE GENOMIC DNA]</scope>
    <source>
        <strain evidence="1 2">18x22-1</strain>
    </source>
</reference>
<dbReference type="PANTHER" id="PTHR38785">
    <property type="entry name" value="HOMOLOG OF VIRK"/>
    <property type="match status" value="1"/>
</dbReference>
<protein>
    <submittedName>
        <fullName evidence="1">DUF535 domain-containing protein</fullName>
    </submittedName>
</protein>
<dbReference type="RefSeq" id="WP_135250160.1">
    <property type="nucleotide sequence ID" value="NZ_SMLK01000003.1"/>
</dbReference>
<keyword evidence="2" id="KW-1185">Reference proteome</keyword>
<name>A0A4Z0BT92_9BURK</name>
<dbReference type="AlphaFoldDB" id="A0A4Z0BT92"/>
<comment type="caution">
    <text evidence="1">The sequence shown here is derived from an EMBL/GenBank/DDBJ whole genome shotgun (WGS) entry which is preliminary data.</text>
</comment>
<organism evidence="1 2">
    <name type="scientific">Ramlibacter humi</name>
    <dbReference type="NCBI Taxonomy" id="2530451"/>
    <lineage>
        <taxon>Bacteria</taxon>
        <taxon>Pseudomonadati</taxon>
        <taxon>Pseudomonadota</taxon>
        <taxon>Betaproteobacteria</taxon>
        <taxon>Burkholderiales</taxon>
        <taxon>Comamonadaceae</taxon>
        <taxon>Ramlibacter</taxon>
    </lineage>
</organism>
<sequence length="370" mass="41826">MAKGSTSSNGAVWRGVAWAWGEQRGRAALGARAVLAALRHGKPLRRWLAAVSDLRSRGLIDDERREYLRALRPFVHRQTDVGARVAQLIDHLDWMETAFQPDAYEGLVRGQPLVLAELPPPRGYDAVQLRLQRNVRQSPEGELLLTLSVRRSAQVQPAAPSLDVAVLAFTRIRLDTVPTLAIGGVRGQRDASRMSATEVTQVLQGWKAPVLMVRVAQELARYWGLQLAGLDPSWHRLRAWPYNWRRSHREAAKRIFTSYEALWDHFGGRWGMPGWVMLPLNSDEKLEATALSDEKRSRQTRRADYWIRTRTLLRDEFGRRLVLLAPGRGGVTQNLGPRTVAQNDWELRDFRNSSEVVPSRSMDTGPGALE</sequence>
<dbReference type="Pfam" id="PF04393">
    <property type="entry name" value="DUF535"/>
    <property type="match status" value="1"/>
</dbReference>
<accession>A0A4Z0BT92</accession>
<dbReference type="OrthoDB" id="8879188at2"/>
<dbReference type="PANTHER" id="PTHR38785:SF1">
    <property type="entry name" value="HOMOLOG OF VIRK"/>
    <property type="match status" value="1"/>
</dbReference>
<evidence type="ECO:0000313" key="1">
    <source>
        <dbReference type="EMBL" id="TFZ02061.1"/>
    </source>
</evidence>
<dbReference type="EMBL" id="SMLK01000003">
    <property type="protein sequence ID" value="TFZ02061.1"/>
    <property type="molecule type" value="Genomic_DNA"/>
</dbReference>
<evidence type="ECO:0000313" key="2">
    <source>
        <dbReference type="Proteomes" id="UP000297839"/>
    </source>
</evidence>
<dbReference type="Proteomes" id="UP000297839">
    <property type="component" value="Unassembled WGS sequence"/>
</dbReference>
<proteinExistence type="predicted"/>
<gene>
    <name evidence="1" type="ORF">EZ216_12865</name>
</gene>